<comment type="subcellular location">
    <subcellularLocation>
        <location evidence="1">Nucleus</location>
    </subcellularLocation>
</comment>
<comment type="similarity">
    <text evidence="8">Belongs to the AP2/ERF transcription factor family. ERF subfamily.</text>
</comment>
<keyword evidence="6" id="KW-0804">Transcription</keyword>
<keyword evidence="2" id="KW-0936">Ethylene signaling pathway</keyword>
<dbReference type="GO" id="GO:0005634">
    <property type="term" value="C:nucleus"/>
    <property type="evidence" value="ECO:0007669"/>
    <property type="project" value="UniProtKB-SubCell"/>
</dbReference>
<evidence type="ECO:0000313" key="10">
    <source>
        <dbReference type="EMBL" id="KAK4767072.1"/>
    </source>
</evidence>
<dbReference type="GO" id="GO:0009873">
    <property type="term" value="P:ethylene-activated signaling pathway"/>
    <property type="evidence" value="ECO:0007669"/>
    <property type="project" value="UniProtKB-KW"/>
</dbReference>
<dbReference type="SMART" id="SM00380">
    <property type="entry name" value="AP2"/>
    <property type="match status" value="1"/>
</dbReference>
<gene>
    <name evidence="10" type="ORF">SAY86_014822</name>
</gene>
<dbReference type="Proteomes" id="UP001346149">
    <property type="component" value="Unassembled WGS sequence"/>
</dbReference>
<dbReference type="PANTHER" id="PTHR31194">
    <property type="entry name" value="SHN SHINE , DNA BINDING / TRANSCRIPTION FACTOR"/>
    <property type="match status" value="1"/>
</dbReference>
<dbReference type="PROSITE" id="PS51032">
    <property type="entry name" value="AP2_ERF"/>
    <property type="match status" value="1"/>
</dbReference>
<evidence type="ECO:0000256" key="1">
    <source>
        <dbReference type="ARBA" id="ARBA00004123"/>
    </source>
</evidence>
<name>A0AAN7QGC5_TRANT</name>
<protein>
    <recommendedName>
        <fullName evidence="9">AP2/ERF domain-containing protein</fullName>
    </recommendedName>
</protein>
<evidence type="ECO:0000256" key="5">
    <source>
        <dbReference type="ARBA" id="ARBA00023159"/>
    </source>
</evidence>
<dbReference type="CDD" id="cd00018">
    <property type="entry name" value="AP2"/>
    <property type="match status" value="1"/>
</dbReference>
<evidence type="ECO:0000259" key="9">
    <source>
        <dbReference type="PROSITE" id="PS51032"/>
    </source>
</evidence>
<dbReference type="GO" id="GO:0003700">
    <property type="term" value="F:DNA-binding transcription factor activity"/>
    <property type="evidence" value="ECO:0007669"/>
    <property type="project" value="InterPro"/>
</dbReference>
<dbReference type="Pfam" id="PF00847">
    <property type="entry name" value="AP2"/>
    <property type="match status" value="1"/>
</dbReference>
<keyword evidence="5" id="KW-0010">Activator</keyword>
<dbReference type="PRINTS" id="PR00367">
    <property type="entry name" value="ETHRSPELEMNT"/>
</dbReference>
<keyword evidence="3" id="KW-0805">Transcription regulation</keyword>
<evidence type="ECO:0000256" key="8">
    <source>
        <dbReference type="ARBA" id="ARBA00024343"/>
    </source>
</evidence>
<dbReference type="EMBL" id="JAXQNO010000022">
    <property type="protein sequence ID" value="KAK4767072.1"/>
    <property type="molecule type" value="Genomic_DNA"/>
</dbReference>
<evidence type="ECO:0000256" key="2">
    <source>
        <dbReference type="ARBA" id="ARBA00022745"/>
    </source>
</evidence>
<keyword evidence="7" id="KW-0539">Nucleus</keyword>
<evidence type="ECO:0000256" key="7">
    <source>
        <dbReference type="ARBA" id="ARBA00023242"/>
    </source>
</evidence>
<evidence type="ECO:0000256" key="6">
    <source>
        <dbReference type="ARBA" id="ARBA00023163"/>
    </source>
</evidence>
<dbReference type="InterPro" id="IPR016177">
    <property type="entry name" value="DNA-bd_dom_sf"/>
</dbReference>
<keyword evidence="11" id="KW-1185">Reference proteome</keyword>
<accession>A0AAN7QGC5</accession>
<evidence type="ECO:0000256" key="3">
    <source>
        <dbReference type="ARBA" id="ARBA00023015"/>
    </source>
</evidence>
<organism evidence="10 11">
    <name type="scientific">Trapa natans</name>
    <name type="common">Water chestnut</name>
    <dbReference type="NCBI Taxonomy" id="22666"/>
    <lineage>
        <taxon>Eukaryota</taxon>
        <taxon>Viridiplantae</taxon>
        <taxon>Streptophyta</taxon>
        <taxon>Embryophyta</taxon>
        <taxon>Tracheophyta</taxon>
        <taxon>Spermatophyta</taxon>
        <taxon>Magnoliopsida</taxon>
        <taxon>eudicotyledons</taxon>
        <taxon>Gunneridae</taxon>
        <taxon>Pentapetalae</taxon>
        <taxon>rosids</taxon>
        <taxon>malvids</taxon>
        <taxon>Myrtales</taxon>
        <taxon>Lythraceae</taxon>
        <taxon>Trapa</taxon>
    </lineage>
</organism>
<sequence>MAELDIESLWLSSSLSTTEKLMKSKISRGGDLSAVRRVRVIYRDPDATESSSDEEGGCYGSRRVRTGHRRIIKEIVVPVGKQALGGGNSVKRPKCVSLREKFYTKKGSGHSSSAYKGVRRRPWGKYAAEIRDPIRGIRVWLGTYGTAEEAAIAYQRKKVEFDHALSSRKSKTLKNDGSNTGFQETNAALVGLPSPSSVLDTQNSASLCSAHSSIAVGEVKIPESSNGGTFQYDKQSFQPAGTSSLLVNPDVDLQPEDGLLLGSGFLDPPELVNWLDDLPSCGFEEGQALDLQEIDLSLEEELNLPNIELSLDKEELSWVEDALNIAHM</sequence>
<dbReference type="Gene3D" id="3.30.730.10">
    <property type="entry name" value="AP2/ERF domain"/>
    <property type="match status" value="1"/>
</dbReference>
<comment type="caution">
    <text evidence="10">The sequence shown here is derived from an EMBL/GenBank/DDBJ whole genome shotgun (WGS) entry which is preliminary data.</text>
</comment>
<dbReference type="PANTHER" id="PTHR31194:SF140">
    <property type="entry name" value="ETHYLENE-RESPONSIVE TRANSCRIPTION FACTOR CRF2"/>
    <property type="match status" value="1"/>
</dbReference>
<dbReference type="AlphaFoldDB" id="A0AAN7QGC5"/>
<reference evidence="10 11" key="1">
    <citation type="journal article" date="2023" name="Hortic Res">
        <title>Pangenome of water caltrop reveals structural variations and asymmetric subgenome divergence after allopolyploidization.</title>
        <authorList>
            <person name="Zhang X."/>
            <person name="Chen Y."/>
            <person name="Wang L."/>
            <person name="Yuan Y."/>
            <person name="Fang M."/>
            <person name="Shi L."/>
            <person name="Lu R."/>
            <person name="Comes H.P."/>
            <person name="Ma Y."/>
            <person name="Chen Y."/>
            <person name="Huang G."/>
            <person name="Zhou Y."/>
            <person name="Zheng Z."/>
            <person name="Qiu Y."/>
        </authorList>
    </citation>
    <scope>NUCLEOTIDE SEQUENCE [LARGE SCALE GENOMIC DNA]</scope>
    <source>
        <strain evidence="10">F231</strain>
    </source>
</reference>
<keyword evidence="4" id="KW-0238">DNA-binding</keyword>
<dbReference type="GO" id="GO:0003677">
    <property type="term" value="F:DNA binding"/>
    <property type="evidence" value="ECO:0007669"/>
    <property type="project" value="UniProtKB-KW"/>
</dbReference>
<dbReference type="InterPro" id="IPR036955">
    <property type="entry name" value="AP2/ERF_dom_sf"/>
</dbReference>
<dbReference type="SUPFAM" id="SSF54171">
    <property type="entry name" value="DNA-binding domain"/>
    <property type="match status" value="1"/>
</dbReference>
<proteinExistence type="inferred from homology"/>
<evidence type="ECO:0000256" key="4">
    <source>
        <dbReference type="ARBA" id="ARBA00023125"/>
    </source>
</evidence>
<evidence type="ECO:0000313" key="11">
    <source>
        <dbReference type="Proteomes" id="UP001346149"/>
    </source>
</evidence>
<dbReference type="InterPro" id="IPR050913">
    <property type="entry name" value="AP2/ERF_ERF"/>
</dbReference>
<feature type="domain" description="AP2/ERF" evidence="9">
    <location>
        <begin position="114"/>
        <end position="183"/>
    </location>
</feature>
<dbReference type="InterPro" id="IPR001471">
    <property type="entry name" value="AP2/ERF_dom"/>
</dbReference>